<accession>A0A194X0Y2</accession>
<reference evidence="2 3" key="1">
    <citation type="submission" date="2015-10" db="EMBL/GenBank/DDBJ databases">
        <title>Full genome of DAOMC 229536 Phialocephala scopiformis, a fungal endophyte of spruce producing the potent anti-insectan compound rugulosin.</title>
        <authorList>
            <consortium name="DOE Joint Genome Institute"/>
            <person name="Walker A.K."/>
            <person name="Frasz S.L."/>
            <person name="Seifert K.A."/>
            <person name="Miller J.D."/>
            <person name="Mondo S.J."/>
            <person name="Labutti K."/>
            <person name="Lipzen A."/>
            <person name="Dockter R."/>
            <person name="Kennedy M."/>
            <person name="Grigoriev I.V."/>
            <person name="Spatafora J.W."/>
        </authorList>
    </citation>
    <scope>NUCLEOTIDE SEQUENCE [LARGE SCALE GENOMIC DNA]</scope>
    <source>
        <strain evidence="2 3">CBS 120377</strain>
    </source>
</reference>
<dbReference type="EMBL" id="KQ947421">
    <property type="protein sequence ID" value="KUJ13850.1"/>
    <property type="molecule type" value="Genomic_DNA"/>
</dbReference>
<feature type="region of interest" description="Disordered" evidence="1">
    <location>
        <begin position="16"/>
        <end position="35"/>
    </location>
</feature>
<sequence>MEKSNPFCPCCGREEETHRYNCPSSQKSSEDRPKKAGTDLVAEIGLQKPLFYIDKNYVLTTRLLSKLLFDGVWSESASGSITWSEYSPMMFDLFQTWMYDHQICGSYEG</sequence>
<dbReference type="Proteomes" id="UP000070700">
    <property type="component" value="Unassembled WGS sequence"/>
</dbReference>
<evidence type="ECO:0000256" key="1">
    <source>
        <dbReference type="SAM" id="MobiDB-lite"/>
    </source>
</evidence>
<evidence type="ECO:0000313" key="3">
    <source>
        <dbReference type="Proteomes" id="UP000070700"/>
    </source>
</evidence>
<keyword evidence="3" id="KW-1185">Reference proteome</keyword>
<evidence type="ECO:0000313" key="2">
    <source>
        <dbReference type="EMBL" id="KUJ13850.1"/>
    </source>
</evidence>
<proteinExistence type="predicted"/>
<dbReference type="InParanoid" id="A0A194X0Y2"/>
<dbReference type="GeneID" id="28829905"/>
<protein>
    <submittedName>
        <fullName evidence="2">Uncharacterized protein</fullName>
    </submittedName>
</protein>
<dbReference type="AlphaFoldDB" id="A0A194X0Y2"/>
<dbReference type="RefSeq" id="XP_018068205.1">
    <property type="nucleotide sequence ID" value="XM_018220179.1"/>
</dbReference>
<name>A0A194X0Y2_MOLSC</name>
<dbReference type="KEGG" id="psco:LY89DRAFT_736845"/>
<organism evidence="2 3">
    <name type="scientific">Mollisia scopiformis</name>
    <name type="common">Conifer needle endophyte fungus</name>
    <name type="synonym">Phialocephala scopiformis</name>
    <dbReference type="NCBI Taxonomy" id="149040"/>
    <lineage>
        <taxon>Eukaryota</taxon>
        <taxon>Fungi</taxon>
        <taxon>Dikarya</taxon>
        <taxon>Ascomycota</taxon>
        <taxon>Pezizomycotina</taxon>
        <taxon>Leotiomycetes</taxon>
        <taxon>Helotiales</taxon>
        <taxon>Mollisiaceae</taxon>
        <taxon>Mollisia</taxon>
    </lineage>
</organism>
<gene>
    <name evidence="2" type="ORF">LY89DRAFT_736845</name>
</gene>